<dbReference type="InterPro" id="IPR002602">
    <property type="entry name" value="DB"/>
</dbReference>
<dbReference type="EMBL" id="UZAH01032871">
    <property type="protein sequence ID" value="VDP24306.1"/>
    <property type="molecule type" value="Genomic_DNA"/>
</dbReference>
<feature type="domain" description="Domain of unknown function DB" evidence="1">
    <location>
        <begin position="20"/>
        <end position="117"/>
    </location>
</feature>
<name>A0A3P8FZS8_HELPZ</name>
<dbReference type="PANTHER" id="PTHR46705">
    <property type="entry name" value="PROTEIN CBG09805"/>
    <property type="match status" value="1"/>
</dbReference>
<gene>
    <name evidence="2" type="ORF">HPBE_LOCUS21295</name>
</gene>
<reference evidence="2" key="1">
    <citation type="submission" date="2018-11" db="EMBL/GenBank/DDBJ databases">
        <authorList>
            <consortium name="Pathogen Informatics"/>
        </authorList>
    </citation>
    <scope>NUCLEOTIDE SEQUENCE [LARGE SCALE GENOMIC DNA]</scope>
</reference>
<evidence type="ECO:0000259" key="1">
    <source>
        <dbReference type="Pfam" id="PF01682"/>
    </source>
</evidence>
<dbReference type="AlphaFoldDB" id="A0A3P8FZS8"/>
<dbReference type="Pfam" id="PF01682">
    <property type="entry name" value="DB"/>
    <property type="match status" value="1"/>
</dbReference>
<accession>A0A3P8FZS8</accession>
<proteinExistence type="predicted"/>
<protein>
    <recommendedName>
        <fullName evidence="1">Domain of unknown function DB domain-containing protein</fullName>
    </recommendedName>
</protein>
<dbReference type="PANTHER" id="PTHR46705:SF12">
    <property type="entry name" value="DOMAIN OF UNKNOWN FUNCTION DB DOMAIN-CONTAINING PROTEIN"/>
    <property type="match status" value="1"/>
</dbReference>
<organism evidence="2">
    <name type="scientific">Heligmosomoides polygyrus</name>
    <name type="common">Parasitic roundworm</name>
    <dbReference type="NCBI Taxonomy" id="6339"/>
    <lineage>
        <taxon>Eukaryota</taxon>
        <taxon>Metazoa</taxon>
        <taxon>Ecdysozoa</taxon>
        <taxon>Nematoda</taxon>
        <taxon>Chromadorea</taxon>
        <taxon>Rhabditida</taxon>
        <taxon>Rhabditina</taxon>
        <taxon>Rhabditomorpha</taxon>
        <taxon>Strongyloidea</taxon>
        <taxon>Heligmosomidae</taxon>
        <taxon>Heligmosomoides</taxon>
    </lineage>
</organism>
<sequence>MLSTLGSVAASTANQKLIQCCHGDPEIDGTCADKYCQIPNIASHMVIPFVAECAPKGNTVKHVWDCVSSRHDHTDCCMKQGVIPHCLPYCKADGPVPTDMFKYGVCVSEFEKFRVCFRAYLKHHPSVRGDV</sequence>
<dbReference type="OrthoDB" id="5843172at2759"/>
<evidence type="ECO:0000313" key="2">
    <source>
        <dbReference type="EMBL" id="VDP24306.1"/>
    </source>
</evidence>